<reference evidence="1" key="1">
    <citation type="submission" date="2021-06" db="EMBL/GenBank/DDBJ databases">
        <authorList>
            <person name="Kallberg Y."/>
            <person name="Tangrot J."/>
            <person name="Rosling A."/>
        </authorList>
    </citation>
    <scope>NUCLEOTIDE SEQUENCE</scope>
    <source>
        <strain evidence="1">CL356</strain>
    </source>
</reference>
<evidence type="ECO:0000313" key="2">
    <source>
        <dbReference type="Proteomes" id="UP000789525"/>
    </source>
</evidence>
<organism evidence="1 2">
    <name type="scientific">Acaulospora colombiana</name>
    <dbReference type="NCBI Taxonomy" id="27376"/>
    <lineage>
        <taxon>Eukaryota</taxon>
        <taxon>Fungi</taxon>
        <taxon>Fungi incertae sedis</taxon>
        <taxon>Mucoromycota</taxon>
        <taxon>Glomeromycotina</taxon>
        <taxon>Glomeromycetes</taxon>
        <taxon>Diversisporales</taxon>
        <taxon>Acaulosporaceae</taxon>
        <taxon>Acaulospora</taxon>
    </lineage>
</organism>
<dbReference type="Proteomes" id="UP000789525">
    <property type="component" value="Unassembled WGS sequence"/>
</dbReference>
<name>A0ACA9N4I3_9GLOM</name>
<accession>A0ACA9N4I3</accession>
<proteinExistence type="predicted"/>
<sequence length="633" mass="68828">MSVAGATTVVGANDHYDSTLKPSEYPHDLKGKGKRRSEPTTSTAVDENILHSAGMVSPLSLPIPLHSNPSQEIETLEERPFFVRINPKDGVVGALKKLDQQLKDQGEAGLLSKKEPVTWIGEELIPGQVGLINHGGLPKLLLKPGRYPPMPLANWIAREYIGAKALSETVIEFQGLTIVQVSQNQAAVICDPQNKVFVIKNGGFAALSLVGAYTILAVVDQTHLSTVVKDRVTNAVLGWTQEVKMTRNTGRGGGDKEFVVALFLNIPANNCAILQKGNDLIVIPAGQHYVVDPSITLRGMFTFGENQLEMPTKDIFTRDQVPVQLTIYLKWQLTEPLKLTQHGYSTAYEALRDKTQSILTQVVSHLDYSAMIKQRQIGPDIMDDNTDSNAAFLDALRTRAMDELIEASTEYGIVLKDLAVIDRQFKGDIAATMDKLTTRALQAQVEAANVDRENSNLVKKEQGKLEVARVQAQTRKTEADAKAYTVVAGAKAEAEALKIAAEAQAEATKIAALAEADAIRSRGEADRNIKDDFAREMSSKRMEVRRVEAFGNRTVFVPTETSGNGGIGSSMAMGLGMAQGMGSKETTLFNNGELSVTIWDATQGPQDPDVNPPIPDQQYPPSHSITETPSYGL</sequence>
<dbReference type="EMBL" id="CAJVPT010018418">
    <property type="protein sequence ID" value="CAG8634041.1"/>
    <property type="molecule type" value="Genomic_DNA"/>
</dbReference>
<keyword evidence="2" id="KW-1185">Reference proteome</keyword>
<comment type="caution">
    <text evidence="1">The sequence shown here is derived from an EMBL/GenBank/DDBJ whole genome shotgun (WGS) entry which is preliminary data.</text>
</comment>
<gene>
    <name evidence="1" type="ORF">ACOLOM_LOCUS7731</name>
</gene>
<evidence type="ECO:0000313" key="1">
    <source>
        <dbReference type="EMBL" id="CAG8634041.1"/>
    </source>
</evidence>
<protein>
    <submittedName>
        <fullName evidence="1">9822_t:CDS:1</fullName>
    </submittedName>
</protein>